<gene>
    <name evidence="12" type="ORF">HDA39_006457</name>
</gene>
<reference evidence="12 13" key="1">
    <citation type="submission" date="2020-08" db="EMBL/GenBank/DDBJ databases">
        <title>Sequencing the genomes of 1000 actinobacteria strains.</title>
        <authorList>
            <person name="Klenk H.-P."/>
        </authorList>
    </citation>
    <scope>NUCLEOTIDE SEQUENCE [LARGE SCALE GENOMIC DNA]</scope>
    <source>
        <strain evidence="12 13">DSM 28967</strain>
    </source>
</reference>
<accession>A0A7W9JCQ7</accession>
<evidence type="ECO:0000313" key="13">
    <source>
        <dbReference type="Proteomes" id="UP000549971"/>
    </source>
</evidence>
<evidence type="ECO:0000256" key="2">
    <source>
        <dbReference type="ARBA" id="ARBA00010480"/>
    </source>
</evidence>
<comment type="similarity">
    <text evidence="2 10">Belongs to the glucose-1-phosphate thymidylyltransferase family.</text>
</comment>
<organism evidence="12 13">
    <name type="scientific">Kribbella italica</name>
    <dbReference type="NCBI Taxonomy" id="1540520"/>
    <lineage>
        <taxon>Bacteria</taxon>
        <taxon>Bacillati</taxon>
        <taxon>Actinomycetota</taxon>
        <taxon>Actinomycetes</taxon>
        <taxon>Propionibacteriales</taxon>
        <taxon>Kribbellaceae</taxon>
        <taxon>Kribbella</taxon>
    </lineage>
</organism>
<evidence type="ECO:0000256" key="6">
    <source>
        <dbReference type="ARBA" id="ARBA00022695"/>
    </source>
</evidence>
<dbReference type="CDD" id="cd02538">
    <property type="entry name" value="G1P_TT_short"/>
    <property type="match status" value="1"/>
</dbReference>
<dbReference type="GO" id="GO:0019318">
    <property type="term" value="P:hexose metabolic process"/>
    <property type="evidence" value="ECO:0007669"/>
    <property type="project" value="UniProtKB-ARBA"/>
</dbReference>
<dbReference type="GO" id="GO:0000271">
    <property type="term" value="P:polysaccharide biosynthetic process"/>
    <property type="evidence" value="ECO:0007669"/>
    <property type="project" value="UniProtKB-ARBA"/>
</dbReference>
<dbReference type="PANTHER" id="PTHR43532">
    <property type="entry name" value="GLUCOSE-1-PHOSPHATE THYMIDYLYLTRANSFERASE"/>
    <property type="match status" value="1"/>
</dbReference>
<dbReference type="RefSeq" id="WP_184801583.1">
    <property type="nucleotide sequence ID" value="NZ_JACHMY010000001.1"/>
</dbReference>
<dbReference type="InterPro" id="IPR029044">
    <property type="entry name" value="Nucleotide-diphossugar_trans"/>
</dbReference>
<name>A0A7W9JCQ7_9ACTN</name>
<dbReference type="Proteomes" id="UP000549971">
    <property type="component" value="Unassembled WGS sequence"/>
</dbReference>
<evidence type="ECO:0000256" key="1">
    <source>
        <dbReference type="ARBA" id="ARBA00001946"/>
    </source>
</evidence>
<keyword evidence="13" id="KW-1185">Reference proteome</keyword>
<dbReference type="PANTHER" id="PTHR43532:SF1">
    <property type="entry name" value="GLUCOSE-1-PHOSPHATE THYMIDYLYLTRANSFERASE 1"/>
    <property type="match status" value="1"/>
</dbReference>
<protein>
    <recommendedName>
        <fullName evidence="4 10">Glucose-1-phosphate thymidylyltransferase</fullName>
        <ecNumber evidence="3 10">2.7.7.24</ecNumber>
    </recommendedName>
</protein>
<proteinExistence type="inferred from homology"/>
<dbReference type="SUPFAM" id="SSF53448">
    <property type="entry name" value="Nucleotide-diphospho-sugar transferases"/>
    <property type="match status" value="1"/>
</dbReference>
<dbReference type="EMBL" id="JACHMY010000001">
    <property type="protein sequence ID" value="MBB5839723.1"/>
    <property type="molecule type" value="Genomic_DNA"/>
</dbReference>
<keyword evidence="7 10" id="KW-0479">Metal-binding</keyword>
<evidence type="ECO:0000313" key="12">
    <source>
        <dbReference type="EMBL" id="MBB5839723.1"/>
    </source>
</evidence>
<comment type="catalytic activity">
    <reaction evidence="9 10">
        <text>dTTP + alpha-D-glucose 1-phosphate + H(+) = dTDP-alpha-D-glucose + diphosphate</text>
        <dbReference type="Rhea" id="RHEA:15225"/>
        <dbReference type="ChEBI" id="CHEBI:15378"/>
        <dbReference type="ChEBI" id="CHEBI:33019"/>
        <dbReference type="ChEBI" id="CHEBI:37568"/>
        <dbReference type="ChEBI" id="CHEBI:57477"/>
        <dbReference type="ChEBI" id="CHEBI:58601"/>
        <dbReference type="EC" id="2.7.7.24"/>
    </reaction>
</comment>
<evidence type="ECO:0000256" key="8">
    <source>
        <dbReference type="ARBA" id="ARBA00022842"/>
    </source>
</evidence>
<dbReference type="FunFam" id="3.90.550.10:FF:000023">
    <property type="entry name" value="Glucose-1-phosphate thymidylyltransferase"/>
    <property type="match status" value="1"/>
</dbReference>
<keyword evidence="6 10" id="KW-0548">Nucleotidyltransferase</keyword>
<dbReference type="GO" id="GO:0046872">
    <property type="term" value="F:metal ion binding"/>
    <property type="evidence" value="ECO:0007669"/>
    <property type="project" value="UniProtKB-KW"/>
</dbReference>
<evidence type="ECO:0000256" key="3">
    <source>
        <dbReference type="ARBA" id="ARBA00012461"/>
    </source>
</evidence>
<dbReference type="Pfam" id="PF00483">
    <property type="entry name" value="NTP_transferase"/>
    <property type="match status" value="1"/>
</dbReference>
<dbReference type="InterPro" id="IPR005835">
    <property type="entry name" value="NTP_transferase_dom"/>
</dbReference>
<evidence type="ECO:0000259" key="11">
    <source>
        <dbReference type="Pfam" id="PF00483"/>
    </source>
</evidence>
<dbReference type="NCBIfam" id="TIGR01207">
    <property type="entry name" value="rmlA"/>
    <property type="match status" value="1"/>
</dbReference>
<keyword evidence="8 10" id="KW-0460">Magnesium</keyword>
<dbReference type="InterPro" id="IPR005907">
    <property type="entry name" value="G1P_thy_trans_s"/>
</dbReference>
<dbReference type="Gene3D" id="3.90.550.10">
    <property type="entry name" value="Spore Coat Polysaccharide Biosynthesis Protein SpsA, Chain A"/>
    <property type="match status" value="1"/>
</dbReference>
<evidence type="ECO:0000256" key="10">
    <source>
        <dbReference type="RuleBase" id="RU003706"/>
    </source>
</evidence>
<keyword evidence="5 10" id="KW-0808">Transferase</keyword>
<comment type="function">
    <text evidence="10">Catalyzes the formation of dTDP-glucose, from dTTP and glucose 1-phosphate, as well as its pyrophosphorolysis.</text>
</comment>
<evidence type="ECO:0000256" key="9">
    <source>
        <dbReference type="ARBA" id="ARBA00049336"/>
    </source>
</evidence>
<dbReference type="GO" id="GO:0008879">
    <property type="term" value="F:glucose-1-phosphate thymidylyltransferase activity"/>
    <property type="evidence" value="ECO:0007669"/>
    <property type="project" value="UniProtKB-EC"/>
</dbReference>
<sequence length="292" mass="31729">MRGIILAGGSGTRLHPLTMAASKQLLPVYDKPMIYYPLSTLMLANIREVLVITTPDDAAQFKRLLGDGSQFGMEITYAVQPSPDGLAQAFLIGEQFIQNEPVALALGDNIFYGPGLGVHLQTFNEVDGGVVFAYRVADPTAYGVVEFDADGKALSIEEKPKEPKSNYAVPGLYFYSADVVDIAKDIKPSARGELEISSVNEVYLDAKRLQVEVLPRGTAWLDTGTFDSLMAAGEFVRAVEMRQGQKIGCPEEIAWRRGFIDDDGLKARADTLAKSGYGTYLHGLLEEDGPLS</sequence>
<comment type="cofactor">
    <cofactor evidence="1">
        <name>Mg(2+)</name>
        <dbReference type="ChEBI" id="CHEBI:18420"/>
    </cofactor>
</comment>
<evidence type="ECO:0000256" key="4">
    <source>
        <dbReference type="ARBA" id="ARBA00017654"/>
    </source>
</evidence>
<dbReference type="EC" id="2.7.7.24" evidence="3 10"/>
<comment type="caution">
    <text evidence="12">The sequence shown here is derived from an EMBL/GenBank/DDBJ whole genome shotgun (WGS) entry which is preliminary data.</text>
</comment>
<feature type="domain" description="Nucleotidyl transferase" evidence="11">
    <location>
        <begin position="3"/>
        <end position="236"/>
    </location>
</feature>
<dbReference type="AlphaFoldDB" id="A0A7W9JCQ7"/>
<evidence type="ECO:0000256" key="5">
    <source>
        <dbReference type="ARBA" id="ARBA00022679"/>
    </source>
</evidence>
<evidence type="ECO:0000256" key="7">
    <source>
        <dbReference type="ARBA" id="ARBA00022723"/>
    </source>
</evidence>